<organism evidence="3 4">
    <name type="scientific">Penaeus vannamei</name>
    <name type="common">Whiteleg shrimp</name>
    <name type="synonym">Litopenaeus vannamei</name>
    <dbReference type="NCBI Taxonomy" id="6689"/>
    <lineage>
        <taxon>Eukaryota</taxon>
        <taxon>Metazoa</taxon>
        <taxon>Ecdysozoa</taxon>
        <taxon>Arthropoda</taxon>
        <taxon>Crustacea</taxon>
        <taxon>Multicrustacea</taxon>
        <taxon>Malacostraca</taxon>
        <taxon>Eumalacostraca</taxon>
        <taxon>Eucarida</taxon>
        <taxon>Decapoda</taxon>
        <taxon>Dendrobranchiata</taxon>
        <taxon>Penaeoidea</taxon>
        <taxon>Penaeidae</taxon>
        <taxon>Penaeus</taxon>
    </lineage>
</organism>
<name>A0A423TC42_PENVA</name>
<gene>
    <name evidence="3" type="ORF">C7M84_007451</name>
</gene>
<feature type="transmembrane region" description="Helical" evidence="2">
    <location>
        <begin position="287"/>
        <end position="307"/>
    </location>
</feature>
<dbReference type="Proteomes" id="UP000283509">
    <property type="component" value="Unassembled WGS sequence"/>
</dbReference>
<feature type="transmembrane region" description="Helical" evidence="2">
    <location>
        <begin position="319"/>
        <end position="337"/>
    </location>
</feature>
<proteinExistence type="predicted"/>
<accession>A0A423TC42</accession>
<dbReference type="EMBL" id="QCYY01001944">
    <property type="protein sequence ID" value="ROT74064.1"/>
    <property type="molecule type" value="Genomic_DNA"/>
</dbReference>
<keyword evidence="2" id="KW-1133">Transmembrane helix</keyword>
<keyword evidence="4" id="KW-1185">Reference proteome</keyword>
<feature type="compositionally biased region" description="Basic and acidic residues" evidence="1">
    <location>
        <begin position="16"/>
        <end position="26"/>
    </location>
</feature>
<dbReference type="AlphaFoldDB" id="A0A423TC42"/>
<comment type="caution">
    <text evidence="3">The sequence shown here is derived from an EMBL/GenBank/DDBJ whole genome shotgun (WGS) entry which is preliminary data.</text>
</comment>
<sequence length="492" mass="54088">MNSHTLTTQRARQRRKSDESNDKIEEREEEEEGNEDERSNKFSVSANRCVLEASFVNRSSPHHFYVLYNSAPENRTSSSTRHGYTFQSSSVHLTRPLLPPRPLSLFPRSLIVLHTLAPTPTVTGTERYIDPPLSAHGTNPIRLHTPSVLRFSLSPSSPDPLDLLPLYSTPPLQSPRPPLLSPHPFLPPFTWAPGKAFFLSQEACSPPALPKFPTRLPPPSLTYDAISLPLRLSLSATCLFYILVLSFCLFSSSLFLAFLFCVCVVSSPPFPSFVPLSFFLSPRPPLLSLPSSILSSLLLLRFLSLLISSSSLPSHGSAFSLALLLIPSAFTILIHALPHAHAPSPLPLSPSPASVLLCSSPPLISSPALRLCLLPLLSLPLALLSLPPSFSSLPPPLARPSLLSTLFLSRFLALPLRFLSPLVFRAPSALLSSLTHPLSLLSSPPPLCSLLSLLVSLSLTIYENYSWYHFNNIRVNQNGIVRWCNEKSLYNL</sequence>
<protein>
    <submittedName>
        <fullName evidence="3">Uncharacterized protein</fullName>
    </submittedName>
</protein>
<keyword evidence="2" id="KW-0812">Transmembrane</keyword>
<feature type="compositionally biased region" description="Polar residues" evidence="1">
    <location>
        <begin position="1"/>
        <end position="10"/>
    </location>
</feature>
<feature type="region of interest" description="Disordered" evidence="1">
    <location>
        <begin position="1"/>
        <end position="41"/>
    </location>
</feature>
<reference evidence="3 4" key="1">
    <citation type="submission" date="2018-04" db="EMBL/GenBank/DDBJ databases">
        <authorList>
            <person name="Zhang X."/>
            <person name="Yuan J."/>
            <person name="Li F."/>
            <person name="Xiang J."/>
        </authorList>
    </citation>
    <scope>NUCLEOTIDE SEQUENCE [LARGE SCALE GENOMIC DNA]</scope>
    <source>
        <tissue evidence="3">Muscle</tissue>
    </source>
</reference>
<evidence type="ECO:0000313" key="4">
    <source>
        <dbReference type="Proteomes" id="UP000283509"/>
    </source>
</evidence>
<reference evidence="3 4" key="2">
    <citation type="submission" date="2019-01" db="EMBL/GenBank/DDBJ databases">
        <title>The decoding of complex shrimp genome reveals the adaptation for benthos swimmer, frequently molting mechanism and breeding impact on genome.</title>
        <authorList>
            <person name="Sun Y."/>
            <person name="Gao Y."/>
            <person name="Yu Y."/>
        </authorList>
    </citation>
    <scope>NUCLEOTIDE SEQUENCE [LARGE SCALE GENOMIC DNA]</scope>
    <source>
        <tissue evidence="3">Muscle</tissue>
    </source>
</reference>
<evidence type="ECO:0000313" key="3">
    <source>
        <dbReference type="EMBL" id="ROT74064.1"/>
    </source>
</evidence>
<keyword evidence="2" id="KW-0472">Membrane</keyword>
<feature type="transmembrane region" description="Helical" evidence="2">
    <location>
        <begin position="238"/>
        <end position="267"/>
    </location>
</feature>
<evidence type="ECO:0000256" key="1">
    <source>
        <dbReference type="SAM" id="MobiDB-lite"/>
    </source>
</evidence>
<evidence type="ECO:0000256" key="2">
    <source>
        <dbReference type="SAM" id="Phobius"/>
    </source>
</evidence>